<name>A0A2Z7DCC5_9LAMI</name>
<evidence type="ECO:0000256" key="1">
    <source>
        <dbReference type="SAM" id="MobiDB-lite"/>
    </source>
</evidence>
<proteinExistence type="predicted"/>
<accession>A0A2Z7DCC5</accession>
<organism evidence="2 3">
    <name type="scientific">Dorcoceras hygrometricum</name>
    <dbReference type="NCBI Taxonomy" id="472368"/>
    <lineage>
        <taxon>Eukaryota</taxon>
        <taxon>Viridiplantae</taxon>
        <taxon>Streptophyta</taxon>
        <taxon>Embryophyta</taxon>
        <taxon>Tracheophyta</taxon>
        <taxon>Spermatophyta</taxon>
        <taxon>Magnoliopsida</taxon>
        <taxon>eudicotyledons</taxon>
        <taxon>Gunneridae</taxon>
        <taxon>Pentapetalae</taxon>
        <taxon>asterids</taxon>
        <taxon>lamiids</taxon>
        <taxon>Lamiales</taxon>
        <taxon>Gesneriaceae</taxon>
        <taxon>Didymocarpoideae</taxon>
        <taxon>Trichosporeae</taxon>
        <taxon>Loxocarpinae</taxon>
        <taxon>Dorcoceras</taxon>
    </lineage>
</organism>
<feature type="region of interest" description="Disordered" evidence="1">
    <location>
        <begin position="262"/>
        <end position="295"/>
    </location>
</feature>
<sequence length="306" mass="33489">MRSVVASHGPGSNPRGDAICNAILLQSFPVLQIFGLQYLDRHRPPYSDVLPLNLAQKLKISKSIKTGPTSRIGPKTSRAARDRPEPNPRRNQTSRHDIAGDSPEHRRSGGRPAAATNKTNGDSVRDAAPRRRKTVRKSRAQRASSVDLQRLFVRPSSHVMAQHAAAAIGHRRAWSIGMKRDQHATPPHPAARNFAQASRKPWPTTCDNHTWSSGHESAAVHNECAALSRALAHADCGRYRQSGPGPETRLLRQPALEGLTRSARMDSPRRIGRKQFSGEDGRRQQRRTAGGGGGVCGEDGRRLICA</sequence>
<feature type="compositionally biased region" description="Basic residues" evidence="1">
    <location>
        <begin position="130"/>
        <end position="140"/>
    </location>
</feature>
<gene>
    <name evidence="2" type="ORF">F511_20077</name>
</gene>
<evidence type="ECO:0000313" key="2">
    <source>
        <dbReference type="EMBL" id="KZV56837.1"/>
    </source>
</evidence>
<dbReference type="AlphaFoldDB" id="A0A2Z7DCC5"/>
<feature type="region of interest" description="Disordered" evidence="1">
    <location>
        <begin position="63"/>
        <end position="144"/>
    </location>
</feature>
<dbReference type="Proteomes" id="UP000250235">
    <property type="component" value="Unassembled WGS sequence"/>
</dbReference>
<reference evidence="2 3" key="1">
    <citation type="journal article" date="2015" name="Proc. Natl. Acad. Sci. U.S.A.">
        <title>The resurrection genome of Boea hygrometrica: A blueprint for survival of dehydration.</title>
        <authorList>
            <person name="Xiao L."/>
            <person name="Yang G."/>
            <person name="Zhang L."/>
            <person name="Yang X."/>
            <person name="Zhao S."/>
            <person name="Ji Z."/>
            <person name="Zhou Q."/>
            <person name="Hu M."/>
            <person name="Wang Y."/>
            <person name="Chen M."/>
            <person name="Xu Y."/>
            <person name="Jin H."/>
            <person name="Xiao X."/>
            <person name="Hu G."/>
            <person name="Bao F."/>
            <person name="Hu Y."/>
            <person name="Wan P."/>
            <person name="Li L."/>
            <person name="Deng X."/>
            <person name="Kuang T."/>
            <person name="Xiang C."/>
            <person name="Zhu J.K."/>
            <person name="Oliver M.J."/>
            <person name="He Y."/>
        </authorList>
    </citation>
    <scope>NUCLEOTIDE SEQUENCE [LARGE SCALE GENOMIC DNA]</scope>
    <source>
        <strain evidence="3">cv. XS01</strain>
    </source>
</reference>
<protein>
    <submittedName>
        <fullName evidence="2">Uncharacterized protein</fullName>
    </submittedName>
</protein>
<feature type="region of interest" description="Disordered" evidence="1">
    <location>
        <begin position="181"/>
        <end position="201"/>
    </location>
</feature>
<evidence type="ECO:0000313" key="3">
    <source>
        <dbReference type="Proteomes" id="UP000250235"/>
    </source>
</evidence>
<feature type="compositionally biased region" description="Basic and acidic residues" evidence="1">
    <location>
        <begin position="79"/>
        <end position="107"/>
    </location>
</feature>
<keyword evidence="3" id="KW-1185">Reference proteome</keyword>
<dbReference type="EMBL" id="KQ987767">
    <property type="protein sequence ID" value="KZV56837.1"/>
    <property type="molecule type" value="Genomic_DNA"/>
</dbReference>